<evidence type="ECO:0000259" key="5">
    <source>
        <dbReference type="PROSITE" id="PS51770"/>
    </source>
</evidence>
<evidence type="ECO:0000256" key="4">
    <source>
        <dbReference type="ARBA" id="ARBA00022946"/>
    </source>
</evidence>
<comment type="caution">
    <text evidence="6">The sequence shown here is derived from an EMBL/GenBank/DDBJ whole genome shotgun (WGS) entry which is preliminary data.</text>
</comment>
<reference evidence="7" key="1">
    <citation type="journal article" date="2023" name="Commun. Biol.">
        <title>Genome analysis of Parmales, the sister group of diatoms, reveals the evolutionary specialization of diatoms from phago-mixotrophs to photoautotrophs.</title>
        <authorList>
            <person name="Ban H."/>
            <person name="Sato S."/>
            <person name="Yoshikawa S."/>
            <person name="Yamada K."/>
            <person name="Nakamura Y."/>
            <person name="Ichinomiya M."/>
            <person name="Sato N."/>
            <person name="Blanc-Mathieu R."/>
            <person name="Endo H."/>
            <person name="Kuwata A."/>
            <person name="Ogata H."/>
        </authorList>
    </citation>
    <scope>NUCLEOTIDE SEQUENCE [LARGE SCALE GENOMIC DNA]</scope>
    <source>
        <strain evidence="7">NIES 3701</strain>
    </source>
</reference>
<proteinExistence type="inferred from homology"/>
<keyword evidence="7" id="KW-1185">Reference proteome</keyword>
<feature type="domain" description="HotDog ACOT-type" evidence="5">
    <location>
        <begin position="251"/>
        <end position="374"/>
    </location>
</feature>
<feature type="domain" description="HotDog ACOT-type" evidence="5">
    <location>
        <begin position="47"/>
        <end position="174"/>
    </location>
</feature>
<name>A0A9W7BWG2_9STRA</name>
<evidence type="ECO:0000256" key="3">
    <source>
        <dbReference type="ARBA" id="ARBA00022801"/>
    </source>
</evidence>
<dbReference type="PANTHER" id="PTHR12655">
    <property type="entry name" value="ACYL-COA THIOESTERASE"/>
    <property type="match status" value="1"/>
</dbReference>
<evidence type="ECO:0000313" key="7">
    <source>
        <dbReference type="Proteomes" id="UP001165085"/>
    </source>
</evidence>
<dbReference type="Gene3D" id="3.10.129.10">
    <property type="entry name" value="Hotdog Thioesterase"/>
    <property type="match status" value="2"/>
</dbReference>
<dbReference type="GO" id="GO:0047617">
    <property type="term" value="F:fatty acyl-CoA hydrolase activity"/>
    <property type="evidence" value="ECO:0007669"/>
    <property type="project" value="TreeGrafter"/>
</dbReference>
<organism evidence="6 7">
    <name type="scientific">Triparma strigata</name>
    <dbReference type="NCBI Taxonomy" id="1606541"/>
    <lineage>
        <taxon>Eukaryota</taxon>
        <taxon>Sar</taxon>
        <taxon>Stramenopiles</taxon>
        <taxon>Ochrophyta</taxon>
        <taxon>Bolidophyceae</taxon>
        <taxon>Parmales</taxon>
        <taxon>Triparmaceae</taxon>
        <taxon>Triparma</taxon>
    </lineage>
</organism>
<dbReference type="InterPro" id="IPR029069">
    <property type="entry name" value="HotDog_dom_sf"/>
</dbReference>
<evidence type="ECO:0000313" key="6">
    <source>
        <dbReference type="EMBL" id="GMH97857.1"/>
    </source>
</evidence>
<keyword evidence="3" id="KW-0378">Hydrolase</keyword>
<dbReference type="GO" id="GO:0006637">
    <property type="term" value="P:acyl-CoA metabolic process"/>
    <property type="evidence" value="ECO:0007669"/>
    <property type="project" value="TreeGrafter"/>
</dbReference>
<dbReference type="PROSITE" id="PS51770">
    <property type="entry name" value="HOTDOG_ACOT"/>
    <property type="match status" value="2"/>
</dbReference>
<protein>
    <recommendedName>
        <fullName evidence="5">HotDog ACOT-type domain-containing protein</fullName>
    </recommendedName>
</protein>
<dbReference type="SUPFAM" id="SSF54637">
    <property type="entry name" value="Thioesterase/thiol ester dehydrase-isomerase"/>
    <property type="match status" value="2"/>
</dbReference>
<keyword evidence="4" id="KW-0809">Transit peptide</keyword>
<keyword evidence="2" id="KW-0677">Repeat</keyword>
<comment type="similarity">
    <text evidence="1">Belongs to the acyl coenzyme A hydrolase family.</text>
</comment>
<dbReference type="InterPro" id="IPR033120">
    <property type="entry name" value="HOTDOG_ACOT"/>
</dbReference>
<dbReference type="Proteomes" id="UP001165085">
    <property type="component" value="Unassembled WGS sequence"/>
</dbReference>
<dbReference type="OrthoDB" id="331699at2759"/>
<dbReference type="CDD" id="cd03442">
    <property type="entry name" value="BFIT_BACH"/>
    <property type="match status" value="2"/>
</dbReference>
<evidence type="ECO:0000256" key="2">
    <source>
        <dbReference type="ARBA" id="ARBA00022737"/>
    </source>
</evidence>
<sequence>MNSSSSESEEENFSPGMFQNPIVKQLWEVRHAPSTEHVPYSSFSTPRPPSLSKQEIVYPFSTNPVLMETYKSPWNEVRFGKILEDLDATAGNIAYSHCVKGGSWPAPLIVTAGVDSIQLSPTLRPPVTSDHVLTGQISWVGSSSMEITMTVKEEGKNDGPWLTAKFTFVARSPSSGSATKIVPLSPSTSSEKILFKNGSDSALRKKELRTNLSPTSSYTSQIDSLSTYLFSKSGPHLKMPSLSSPSQILMSRTSLHNSFIAQPQNRNMSSRIFGGFLMRRAFELAFATSYNFGGSRPKFIEVDDVSFLSPVDVGDLMVFHSRVVYTLKDGGTIKLDGDCPLVMVEVEAWVQDPVKVESEISNRFYFTFSLPESEGCREIVPGDMEEAKRMAQRMVADEEQEENRRKEKGV</sequence>
<gene>
    <name evidence="6" type="ORF">TrST_g11248</name>
</gene>
<dbReference type="PANTHER" id="PTHR12655:SF0">
    <property type="entry name" value="ACYL-COENZYME A THIOESTERASE 9, MITOCHONDRIAL"/>
    <property type="match status" value="1"/>
</dbReference>
<dbReference type="EMBL" id="BRXY01000503">
    <property type="protein sequence ID" value="GMH97857.1"/>
    <property type="molecule type" value="Genomic_DNA"/>
</dbReference>
<accession>A0A9W7BWG2</accession>
<dbReference type="AlphaFoldDB" id="A0A9W7BWG2"/>
<evidence type="ECO:0000256" key="1">
    <source>
        <dbReference type="ARBA" id="ARBA00010458"/>
    </source>
</evidence>